<name>O58075_PYRHO</name>
<dbReference type="eggNOG" id="arCOG05861">
    <property type="taxonomic scope" value="Archaea"/>
</dbReference>
<dbReference type="EnsemblBacteria" id="BAA29411">
    <property type="protein sequence ID" value="BAA29411"/>
    <property type="gene ID" value="BAA29411"/>
</dbReference>
<evidence type="ECO:0000256" key="1">
    <source>
        <dbReference type="SAM" id="Phobius"/>
    </source>
</evidence>
<feature type="transmembrane region" description="Helical" evidence="1">
    <location>
        <begin position="24"/>
        <end position="45"/>
    </location>
</feature>
<gene>
    <name evidence="2" type="ordered locus">PH0337</name>
</gene>
<reference evidence="2 3" key="1">
    <citation type="journal article" date="1998" name="DNA Res.">
        <title>Complete sequence and gene organization of the genome of a hyper-thermophilic archaebacterium, Pyrococcus horikoshii OT3.</title>
        <authorList>
            <person name="Kawarabayasi Y."/>
            <person name="Sawada M."/>
            <person name="Horikawa H."/>
            <person name="Haikawa Y."/>
            <person name="Hino Y."/>
            <person name="Yamamoto S."/>
            <person name="Sekine M."/>
            <person name="Baba S."/>
            <person name="Kosugi H."/>
            <person name="Hosoyama A."/>
            <person name="Nagai Y."/>
            <person name="Sakai M."/>
            <person name="Ogura K."/>
            <person name="Otuka R."/>
            <person name="Nakazawa H."/>
            <person name="Takamiya M."/>
            <person name="Ohfuku Y."/>
            <person name="Funahashi T."/>
            <person name="Tanaka T."/>
            <person name="Kudoh Y."/>
            <person name="Yamazaki J."/>
            <person name="Kushida N."/>
            <person name="Oguchi A."/>
            <person name="Aoki K."/>
            <person name="Nakamura Y."/>
            <person name="Robb T.F."/>
            <person name="Horikoshi K."/>
            <person name="Masuchi Y."/>
            <person name="Shizuya H."/>
            <person name="Kikuchi H."/>
        </authorList>
    </citation>
    <scope>NUCLEOTIDE SEQUENCE [LARGE SCALE GENOMIC DNA]</scope>
    <source>
        <strain evidence="3">ATCC 700860 / DSM 12428 / JCM 9974 / NBRC 100139 / OT-3</strain>
    </source>
</reference>
<dbReference type="PIR" id="F71140">
    <property type="entry name" value="F71140"/>
</dbReference>
<evidence type="ECO:0000313" key="3">
    <source>
        <dbReference type="Proteomes" id="UP000000752"/>
    </source>
</evidence>
<proteinExistence type="predicted"/>
<keyword evidence="1" id="KW-0472">Membrane</keyword>
<dbReference type="EMBL" id="BA000001">
    <property type="protein sequence ID" value="BAA29411.1"/>
    <property type="molecule type" value="Genomic_DNA"/>
</dbReference>
<keyword evidence="1" id="KW-1133">Transmembrane helix</keyword>
<accession>O58075</accession>
<dbReference type="KEGG" id="pho:PH0337"/>
<keyword evidence="1" id="KW-0812">Transmembrane</keyword>
<dbReference type="Proteomes" id="UP000000752">
    <property type="component" value="Chromosome"/>
</dbReference>
<organism evidence="2 3">
    <name type="scientific">Pyrococcus horikoshii (strain ATCC 700860 / DSM 12428 / JCM 9974 / NBRC 100139 / OT-3)</name>
    <dbReference type="NCBI Taxonomy" id="70601"/>
    <lineage>
        <taxon>Archaea</taxon>
        <taxon>Methanobacteriati</taxon>
        <taxon>Methanobacteriota</taxon>
        <taxon>Thermococci</taxon>
        <taxon>Thermococcales</taxon>
        <taxon>Thermococcaceae</taxon>
        <taxon>Pyrococcus</taxon>
    </lineage>
</organism>
<protein>
    <submittedName>
        <fullName evidence="2">Uncharacterized protein</fullName>
    </submittedName>
</protein>
<keyword evidence="3" id="KW-1185">Reference proteome</keyword>
<evidence type="ECO:0000313" key="2">
    <source>
        <dbReference type="EMBL" id="BAA29411.1"/>
    </source>
</evidence>
<sequence length="210" mass="23868">MFIRIDFVTLHDNYLRCSTMKKRVAYIILALLILFSLKIGASNFIDVAKSKGNILSSGEFNIKISKDGQRFYDDTKVFELKELVPGDVKEFNMYVKNYGNVPVSNISIFIFVRDYEEDLSPAEEPYDLTPEEGELSKCLYVDGIYVNGTNVLSKSMRLSELAGKEIKLFSGKLKEKEIIPVKFVVRFSKDAGNECMTDRTEVLIKVVATQ</sequence>
<dbReference type="STRING" id="70601.gene:9377256"/>
<dbReference type="AlphaFoldDB" id="O58075"/>